<dbReference type="OrthoDB" id="255440at2"/>
<name>A0A5C1AP91_9BACT</name>
<sequence>MTLSHRRLRTPARDRAVLAEPSFDALPDLVEQNRRRLDTDRVQIDGVPLHDIRQLARREILGSVDSKPLIVTGHQPEPFHPGVWVKNFAAAGLAQCLGGRSLNLTVDNDTVKSADLKFPSWDRWEATRVRPAAVHVAPVRGEQIWETLSPSDEAAFRAVPERVAEGTRVWPYEPILPQAWSRMSGTTLAERFTAARRSFEQSWGCDNLELAVSRLCRTQAFQHFARHLRHDHGRFRKAYNAAVRGYRVLHSLRSRTHPVPDLADDEVPFWRVVGQHRERATAATPSEQLRPRALTLTLFARLCVGDFFLHGIGGGKYDEVTDQIIRDYFDLEPPVFQVVSATLLLPLPHFAATADDVTRQTRLVRDIHWNPHRHLAECEPVAHLHLRERRPPDHSGRRQQYRDFRILAEGLRPLVQDQLSTAEAKLKSLREEQSANRVLQRRDYSWLLYPEATLRPFLQGVQRRAASGAIL</sequence>
<proteinExistence type="predicted"/>
<dbReference type="RefSeq" id="WP_149113476.1">
    <property type="nucleotide sequence ID" value="NZ_CP042425.1"/>
</dbReference>
<dbReference type="EMBL" id="CP042425">
    <property type="protein sequence ID" value="QEL19034.1"/>
    <property type="molecule type" value="Genomic_DNA"/>
</dbReference>
<reference evidence="2" key="1">
    <citation type="submission" date="2019-08" db="EMBL/GenBank/DDBJ databases">
        <title>Limnoglobus roseus gen. nov., sp. nov., a novel freshwater planctomycete with a giant genome from the family Gemmataceae.</title>
        <authorList>
            <person name="Kulichevskaya I.S."/>
            <person name="Naumoff D.G."/>
            <person name="Miroshnikov K."/>
            <person name="Ivanova A."/>
            <person name="Philippov D.A."/>
            <person name="Hakobyan A."/>
            <person name="Rijpstra I.C."/>
            <person name="Sinninghe Damste J.S."/>
            <person name="Liesack W."/>
            <person name="Dedysh S.N."/>
        </authorList>
    </citation>
    <scope>NUCLEOTIDE SEQUENCE [LARGE SCALE GENOMIC DNA]</scope>
    <source>
        <strain evidence="2">PX52</strain>
    </source>
</reference>
<protein>
    <submittedName>
        <fullName evidence="1">Uncharacterized protein</fullName>
    </submittedName>
</protein>
<dbReference type="Proteomes" id="UP000324974">
    <property type="component" value="Chromosome"/>
</dbReference>
<evidence type="ECO:0000313" key="2">
    <source>
        <dbReference type="Proteomes" id="UP000324974"/>
    </source>
</evidence>
<keyword evidence="2" id="KW-1185">Reference proteome</keyword>
<evidence type="ECO:0000313" key="1">
    <source>
        <dbReference type="EMBL" id="QEL19034.1"/>
    </source>
</evidence>
<accession>A0A5C1AP91</accession>
<gene>
    <name evidence="1" type="ORF">PX52LOC_06088</name>
</gene>
<organism evidence="1 2">
    <name type="scientific">Limnoglobus roseus</name>
    <dbReference type="NCBI Taxonomy" id="2598579"/>
    <lineage>
        <taxon>Bacteria</taxon>
        <taxon>Pseudomonadati</taxon>
        <taxon>Planctomycetota</taxon>
        <taxon>Planctomycetia</taxon>
        <taxon>Gemmatales</taxon>
        <taxon>Gemmataceae</taxon>
        <taxon>Limnoglobus</taxon>
    </lineage>
</organism>
<dbReference type="AlphaFoldDB" id="A0A5C1AP91"/>
<dbReference type="KEGG" id="lrs:PX52LOC_06088"/>